<proteinExistence type="predicted"/>
<dbReference type="AlphaFoldDB" id="A0ABD0XZJ2"/>
<accession>A0ABD0XZJ2</accession>
<keyword evidence="3" id="KW-1185">Reference proteome</keyword>
<protein>
    <submittedName>
        <fullName evidence="2">Uncharacterized protein</fullName>
    </submittedName>
</protein>
<sequence length="118" mass="12818">MASKRRNMFHKNKTQETTEKEGLQDIQSEKGGKLNVPISVNTHLLVYPDLKQFLIGQGFPAEDKAIVELGRTPGGRPVVSRQSDPGTASRVEHLPTTNSPEEVPASAGASGPVVVFRR</sequence>
<feature type="compositionally biased region" description="Basic residues" evidence="1">
    <location>
        <begin position="1"/>
        <end position="12"/>
    </location>
</feature>
<evidence type="ECO:0000313" key="2">
    <source>
        <dbReference type="EMBL" id="KAL1116657.1"/>
    </source>
</evidence>
<gene>
    <name evidence="2" type="ORF">AAG570_005129</name>
</gene>
<feature type="region of interest" description="Disordered" evidence="1">
    <location>
        <begin position="70"/>
        <end position="118"/>
    </location>
</feature>
<evidence type="ECO:0000256" key="1">
    <source>
        <dbReference type="SAM" id="MobiDB-lite"/>
    </source>
</evidence>
<feature type="region of interest" description="Disordered" evidence="1">
    <location>
        <begin position="1"/>
        <end position="28"/>
    </location>
</feature>
<dbReference type="EMBL" id="JBFDAA010000017">
    <property type="protein sequence ID" value="KAL1116657.1"/>
    <property type="molecule type" value="Genomic_DNA"/>
</dbReference>
<comment type="caution">
    <text evidence="2">The sequence shown here is derived from an EMBL/GenBank/DDBJ whole genome shotgun (WGS) entry which is preliminary data.</text>
</comment>
<evidence type="ECO:0000313" key="3">
    <source>
        <dbReference type="Proteomes" id="UP001558652"/>
    </source>
</evidence>
<name>A0ABD0XZJ2_9HEMI</name>
<organism evidence="2 3">
    <name type="scientific">Ranatra chinensis</name>
    <dbReference type="NCBI Taxonomy" id="642074"/>
    <lineage>
        <taxon>Eukaryota</taxon>
        <taxon>Metazoa</taxon>
        <taxon>Ecdysozoa</taxon>
        <taxon>Arthropoda</taxon>
        <taxon>Hexapoda</taxon>
        <taxon>Insecta</taxon>
        <taxon>Pterygota</taxon>
        <taxon>Neoptera</taxon>
        <taxon>Paraneoptera</taxon>
        <taxon>Hemiptera</taxon>
        <taxon>Heteroptera</taxon>
        <taxon>Panheteroptera</taxon>
        <taxon>Nepomorpha</taxon>
        <taxon>Nepidae</taxon>
        <taxon>Ranatrinae</taxon>
        <taxon>Ranatra</taxon>
    </lineage>
</organism>
<dbReference type="Proteomes" id="UP001558652">
    <property type="component" value="Unassembled WGS sequence"/>
</dbReference>
<reference evidence="2 3" key="1">
    <citation type="submission" date="2024-07" db="EMBL/GenBank/DDBJ databases">
        <title>Chromosome-level genome assembly of the water stick insect Ranatra chinensis (Heteroptera: Nepidae).</title>
        <authorList>
            <person name="Liu X."/>
        </authorList>
    </citation>
    <scope>NUCLEOTIDE SEQUENCE [LARGE SCALE GENOMIC DNA]</scope>
    <source>
        <strain evidence="2">Cailab_2021Rc</strain>
        <tissue evidence="2">Muscle</tissue>
    </source>
</reference>
<feature type="compositionally biased region" description="Basic and acidic residues" evidence="1">
    <location>
        <begin position="13"/>
        <end position="28"/>
    </location>
</feature>